<evidence type="ECO:0000313" key="2">
    <source>
        <dbReference type="Proteomes" id="UP000622890"/>
    </source>
</evidence>
<organism evidence="1 2">
    <name type="scientific">Noviherbaspirillum pedocola</name>
    <dbReference type="NCBI Taxonomy" id="2801341"/>
    <lineage>
        <taxon>Bacteria</taxon>
        <taxon>Pseudomonadati</taxon>
        <taxon>Pseudomonadota</taxon>
        <taxon>Betaproteobacteria</taxon>
        <taxon>Burkholderiales</taxon>
        <taxon>Oxalobacteraceae</taxon>
        <taxon>Noviherbaspirillum</taxon>
    </lineage>
</organism>
<evidence type="ECO:0000313" key="1">
    <source>
        <dbReference type="EMBL" id="MBK4738737.1"/>
    </source>
</evidence>
<name>A0A934T2Y5_9BURK</name>
<sequence>MNEPNGQDAQDGIAGMEITRSVAGTDVTLKVTSQTRSYLGTGLHVHASMAGGNSVTLVDPATTPANASRQQVEALFERVHLCACRTCGQPAFDPNYHDTNRAGQCERCFLRDLRAQLDAGQQAEKERFAKLDAEHKAKGFTHRVDAHIHPVGGGSDRAVSFYVQNASDAEIRRELKRQGSASPDDFKTVAL</sequence>
<reference evidence="1" key="1">
    <citation type="submission" date="2021-01" db="EMBL/GenBank/DDBJ databases">
        <title>Genome sequence of strain Noviherbaspirillum sp. DKR-6.</title>
        <authorList>
            <person name="Chaudhary D.K."/>
        </authorList>
    </citation>
    <scope>NUCLEOTIDE SEQUENCE</scope>
    <source>
        <strain evidence="1">DKR-6</strain>
    </source>
</reference>
<keyword evidence="2" id="KW-1185">Reference proteome</keyword>
<dbReference type="AlphaFoldDB" id="A0A934T2Y5"/>
<dbReference type="EMBL" id="JAEPBG010000026">
    <property type="protein sequence ID" value="MBK4738737.1"/>
    <property type="molecule type" value="Genomic_DNA"/>
</dbReference>
<gene>
    <name evidence="1" type="ORF">JJB74_29345</name>
</gene>
<dbReference type="Proteomes" id="UP000622890">
    <property type="component" value="Unassembled WGS sequence"/>
</dbReference>
<proteinExistence type="predicted"/>
<protein>
    <submittedName>
        <fullName evidence="1">Uncharacterized protein</fullName>
    </submittedName>
</protein>
<comment type="caution">
    <text evidence="1">The sequence shown here is derived from an EMBL/GenBank/DDBJ whole genome shotgun (WGS) entry which is preliminary data.</text>
</comment>
<accession>A0A934T2Y5</accession>
<dbReference type="RefSeq" id="WP_200598110.1">
    <property type="nucleotide sequence ID" value="NZ_JAEPBG010000026.1"/>
</dbReference>